<reference evidence="1" key="1">
    <citation type="submission" date="2022-07" db="EMBL/GenBank/DDBJ databases">
        <title>Prevotella copri.</title>
        <authorList>
            <person name="Yang C."/>
        </authorList>
    </citation>
    <scope>NUCLEOTIDE SEQUENCE</scope>
    <source>
        <strain evidence="1">HF2107</strain>
    </source>
</reference>
<dbReference type="EMBL" id="JAPDVK010000004">
    <property type="protein sequence ID" value="MCW4129604.1"/>
    <property type="molecule type" value="Genomic_DNA"/>
</dbReference>
<dbReference type="Proteomes" id="UP001209344">
    <property type="component" value="Unassembled WGS sequence"/>
</dbReference>
<evidence type="ECO:0000313" key="1">
    <source>
        <dbReference type="EMBL" id="MCP9563156.1"/>
    </source>
</evidence>
<reference evidence="2" key="2">
    <citation type="submission" date="2022-11" db="EMBL/GenBank/DDBJ databases">
        <title>Genomic repertoires linked with pathogenic potency of arthritogenic Prevotella copri isolated from the gut of rheumatoid arthritis patients.</title>
        <authorList>
            <person name="Nii T."/>
            <person name="Maeda Y."/>
            <person name="Motooka D."/>
            <person name="Naito M."/>
            <person name="Matsumoto Y."/>
            <person name="Ogawa T."/>
            <person name="Oguro-Igashira E."/>
            <person name="Kishikawa T."/>
            <person name="Yamashita M."/>
            <person name="Koizumi S."/>
            <person name="Kurakawa T."/>
            <person name="Okumura R."/>
            <person name="Kayama H."/>
            <person name="Murakami M."/>
            <person name="Sakaguchi T."/>
            <person name="Das B."/>
            <person name="Nakamura S."/>
            <person name="Okada Y."/>
            <person name="Kumanogoh A."/>
            <person name="Takeda K."/>
        </authorList>
    </citation>
    <scope>NUCLEOTIDE SEQUENCE</scope>
    <source>
        <strain evidence="2">F3-75</strain>
    </source>
</reference>
<evidence type="ECO:0000313" key="2">
    <source>
        <dbReference type="EMBL" id="MCW4129604.1"/>
    </source>
</evidence>
<dbReference type="RefSeq" id="WP_158556273.1">
    <property type="nucleotide sequence ID" value="NZ_CABOGV010000002.1"/>
</dbReference>
<dbReference type="AlphaFoldDB" id="A0AAP2TX42"/>
<sequence>MRNIGEEILWDIVRVIKWIAMRVLRLFGKLFSFAWDKAKEKQEMKKMEEREQGL</sequence>
<name>A0AAP2TX42_9BACT</name>
<dbReference type="Proteomes" id="UP001205531">
    <property type="component" value="Unassembled WGS sequence"/>
</dbReference>
<evidence type="ECO:0000313" key="3">
    <source>
        <dbReference type="Proteomes" id="UP001205531"/>
    </source>
</evidence>
<comment type="caution">
    <text evidence="1">The sequence shown here is derived from an EMBL/GenBank/DDBJ whole genome shotgun (WGS) entry which is preliminary data.</text>
</comment>
<proteinExistence type="predicted"/>
<accession>A0AAP2TX42</accession>
<protein>
    <submittedName>
        <fullName evidence="1">Uncharacterized protein</fullName>
    </submittedName>
</protein>
<dbReference type="EMBL" id="JANDWZ010000001">
    <property type="protein sequence ID" value="MCP9563156.1"/>
    <property type="molecule type" value="Genomic_DNA"/>
</dbReference>
<gene>
    <name evidence="1" type="ORF">NNC64_01015</name>
    <name evidence="2" type="ORF">ONT16_15410</name>
</gene>
<organism evidence="1 3">
    <name type="scientific">Segatella copri</name>
    <dbReference type="NCBI Taxonomy" id="165179"/>
    <lineage>
        <taxon>Bacteria</taxon>
        <taxon>Pseudomonadati</taxon>
        <taxon>Bacteroidota</taxon>
        <taxon>Bacteroidia</taxon>
        <taxon>Bacteroidales</taxon>
        <taxon>Prevotellaceae</taxon>
        <taxon>Segatella</taxon>
    </lineage>
</organism>